<feature type="binding site" evidence="7">
    <location>
        <position position="85"/>
    </location>
    <ligand>
        <name>substrate</name>
    </ligand>
</feature>
<keyword evidence="7" id="KW-0479">Metal-binding</keyword>
<feature type="binding site" evidence="7">
    <location>
        <position position="63"/>
    </location>
    <ligand>
        <name>substrate</name>
    </ligand>
</feature>
<accession>A0A433VAI6</accession>
<dbReference type="EMBL" id="RSCL01000014">
    <property type="protein sequence ID" value="RUT03122.1"/>
    <property type="molecule type" value="Genomic_DNA"/>
</dbReference>
<dbReference type="Gene3D" id="3.40.50.300">
    <property type="entry name" value="P-loop containing nucleotide triphosphate hydrolases"/>
    <property type="match status" value="1"/>
</dbReference>
<dbReference type="CDD" id="cd00464">
    <property type="entry name" value="SK"/>
    <property type="match status" value="1"/>
</dbReference>
<sequence>MTDLLQDLNVYLVGMMGTGKTTVGRLIAQHLQYGFLDTDDVITKAAGKTINEVFAENGEEAFRNLESDVLSQVCAYTKLAVATGGGIILRRRNWSYLHHGLVVWLDAPIDVLYDRLAADTTRPLLQDADPKEKLRTLAAGRQALYSEADLHITITHDETPEQVAQKIITAIPSVLKSNISLN</sequence>
<evidence type="ECO:0000256" key="2">
    <source>
        <dbReference type="ARBA" id="ARBA00022679"/>
    </source>
</evidence>
<comment type="pathway">
    <text evidence="7">Metabolic intermediate biosynthesis; chorismate biosynthesis; chorismate from D-erythrose 4-phosphate and phosphoenolpyruvate: step 5/7.</text>
</comment>
<dbReference type="GO" id="GO:0008652">
    <property type="term" value="P:amino acid biosynthetic process"/>
    <property type="evidence" value="ECO:0007669"/>
    <property type="project" value="UniProtKB-KW"/>
</dbReference>
<keyword evidence="7" id="KW-0963">Cytoplasm</keyword>
<dbReference type="PANTHER" id="PTHR21087">
    <property type="entry name" value="SHIKIMATE KINASE"/>
    <property type="match status" value="1"/>
</dbReference>
<feature type="binding site" evidence="7">
    <location>
        <begin position="17"/>
        <end position="22"/>
    </location>
    <ligand>
        <name>ATP</name>
        <dbReference type="ChEBI" id="CHEBI:30616"/>
    </ligand>
</feature>
<comment type="subcellular location">
    <subcellularLocation>
        <location evidence="7">Cytoplasm</location>
    </subcellularLocation>
</comment>
<dbReference type="SUPFAM" id="SSF52540">
    <property type="entry name" value="P-loop containing nucleoside triphosphate hydrolases"/>
    <property type="match status" value="1"/>
</dbReference>
<feature type="binding site" evidence="7">
    <location>
        <position position="141"/>
    </location>
    <ligand>
        <name>substrate</name>
    </ligand>
</feature>
<keyword evidence="2 7" id="KW-0808">Transferase</keyword>
<dbReference type="AlphaFoldDB" id="A0A433VAI6"/>
<dbReference type="GO" id="GO:0005524">
    <property type="term" value="F:ATP binding"/>
    <property type="evidence" value="ECO:0007669"/>
    <property type="project" value="UniProtKB-UniRule"/>
</dbReference>
<evidence type="ECO:0000313" key="9">
    <source>
        <dbReference type="Proteomes" id="UP000271624"/>
    </source>
</evidence>
<comment type="caution">
    <text evidence="7">Lacks conserved residue(s) required for the propagation of feature annotation.</text>
</comment>
<proteinExistence type="inferred from homology"/>
<evidence type="ECO:0000256" key="1">
    <source>
        <dbReference type="ARBA" id="ARBA00022605"/>
    </source>
</evidence>
<feature type="binding site" evidence="7">
    <location>
        <position position="39"/>
    </location>
    <ligand>
        <name>substrate</name>
    </ligand>
</feature>
<comment type="cofactor">
    <cofactor evidence="7">
        <name>Mg(2+)</name>
        <dbReference type="ChEBI" id="CHEBI:18420"/>
    </cofactor>
    <text evidence="7">Binds 1 Mg(2+) ion per subunit.</text>
</comment>
<dbReference type="HAMAP" id="MF_00109">
    <property type="entry name" value="Shikimate_kinase"/>
    <property type="match status" value="1"/>
</dbReference>
<dbReference type="GO" id="GO:0005829">
    <property type="term" value="C:cytosol"/>
    <property type="evidence" value="ECO:0007669"/>
    <property type="project" value="TreeGrafter"/>
</dbReference>
<organism evidence="8 9">
    <name type="scientific">Dulcicalothrix desertica PCC 7102</name>
    <dbReference type="NCBI Taxonomy" id="232991"/>
    <lineage>
        <taxon>Bacteria</taxon>
        <taxon>Bacillati</taxon>
        <taxon>Cyanobacteriota</taxon>
        <taxon>Cyanophyceae</taxon>
        <taxon>Nostocales</taxon>
        <taxon>Calotrichaceae</taxon>
        <taxon>Dulcicalothrix</taxon>
    </lineage>
</organism>
<dbReference type="InterPro" id="IPR000623">
    <property type="entry name" value="Shikimate_kinase/TSH1"/>
</dbReference>
<name>A0A433VAI6_9CYAN</name>
<keyword evidence="9" id="KW-1185">Reference proteome</keyword>
<dbReference type="GO" id="GO:0004765">
    <property type="term" value="F:shikimate kinase activity"/>
    <property type="evidence" value="ECO:0007669"/>
    <property type="project" value="UniProtKB-UniRule"/>
</dbReference>
<keyword evidence="4 7" id="KW-0418">Kinase</keyword>
<dbReference type="RefSeq" id="WP_127083717.1">
    <property type="nucleotide sequence ID" value="NZ_RSCL01000014.1"/>
</dbReference>
<dbReference type="Proteomes" id="UP000271624">
    <property type="component" value="Unassembled WGS sequence"/>
</dbReference>
<evidence type="ECO:0000256" key="6">
    <source>
        <dbReference type="ARBA" id="ARBA00023141"/>
    </source>
</evidence>
<gene>
    <name evidence="7 8" type="primary">aroK</name>
    <name evidence="8" type="ORF">DSM106972_054300</name>
</gene>
<dbReference type="InterPro" id="IPR031322">
    <property type="entry name" value="Shikimate/glucono_kinase"/>
</dbReference>
<dbReference type="GO" id="GO:0009423">
    <property type="term" value="P:chorismate biosynthetic process"/>
    <property type="evidence" value="ECO:0007669"/>
    <property type="project" value="UniProtKB-UniRule"/>
</dbReference>
<keyword evidence="7" id="KW-0460">Magnesium</keyword>
<reference evidence="8" key="1">
    <citation type="submission" date="2018-12" db="EMBL/GenBank/DDBJ databases">
        <authorList>
            <person name="Will S."/>
            <person name="Neumann-Schaal M."/>
            <person name="Henke P."/>
        </authorList>
    </citation>
    <scope>NUCLEOTIDE SEQUENCE</scope>
    <source>
        <strain evidence="8">PCC 7102</strain>
    </source>
</reference>
<comment type="caution">
    <text evidence="8">The sequence shown here is derived from an EMBL/GenBank/DDBJ whole genome shotgun (WGS) entry which is preliminary data.</text>
</comment>
<reference evidence="8" key="2">
    <citation type="journal article" date="2019" name="Genome Biol. Evol.">
        <title>Day and night: Metabolic profiles and evolutionary relationships of six axenic non-marine cyanobacteria.</title>
        <authorList>
            <person name="Will S.E."/>
            <person name="Henke P."/>
            <person name="Boedeker C."/>
            <person name="Huang S."/>
            <person name="Brinkmann H."/>
            <person name="Rohde M."/>
            <person name="Jarek M."/>
            <person name="Friedl T."/>
            <person name="Seufert S."/>
            <person name="Schumacher M."/>
            <person name="Overmann J."/>
            <person name="Neumann-Schaal M."/>
            <person name="Petersen J."/>
        </authorList>
    </citation>
    <scope>NUCLEOTIDE SEQUENCE [LARGE SCALE GENOMIC DNA]</scope>
    <source>
        <strain evidence="8">PCC 7102</strain>
    </source>
</reference>
<dbReference type="PRINTS" id="PR01100">
    <property type="entry name" value="SHIKIMTKNASE"/>
</dbReference>
<dbReference type="UniPathway" id="UPA00053">
    <property type="reaction ID" value="UER00088"/>
</dbReference>
<dbReference type="OrthoDB" id="9800332at2"/>
<evidence type="ECO:0000256" key="7">
    <source>
        <dbReference type="HAMAP-Rule" id="MF_00109"/>
    </source>
</evidence>
<evidence type="ECO:0000256" key="4">
    <source>
        <dbReference type="ARBA" id="ARBA00022777"/>
    </source>
</evidence>
<keyword evidence="5 7" id="KW-0067">ATP-binding</keyword>
<comment type="similarity">
    <text evidence="7">Belongs to the shikimate kinase family.</text>
</comment>
<dbReference type="Pfam" id="PF01202">
    <property type="entry name" value="SKI"/>
    <property type="match status" value="1"/>
</dbReference>
<keyword evidence="1 7" id="KW-0028">Amino-acid biosynthesis</keyword>
<dbReference type="PANTHER" id="PTHR21087:SF16">
    <property type="entry name" value="SHIKIMATE KINASE 1, CHLOROPLASTIC"/>
    <property type="match status" value="1"/>
</dbReference>
<comment type="subunit">
    <text evidence="7">Monomer.</text>
</comment>
<evidence type="ECO:0000256" key="5">
    <source>
        <dbReference type="ARBA" id="ARBA00022840"/>
    </source>
</evidence>
<evidence type="ECO:0000256" key="3">
    <source>
        <dbReference type="ARBA" id="ARBA00022741"/>
    </source>
</evidence>
<keyword evidence="3 7" id="KW-0547">Nucleotide-binding</keyword>
<comment type="function">
    <text evidence="7">Catalyzes the specific phosphorylation of the 3-hydroxyl group of shikimic acid using ATP as a cosubstrate.</text>
</comment>
<feature type="binding site" evidence="7">
    <location>
        <position position="122"/>
    </location>
    <ligand>
        <name>ATP</name>
        <dbReference type="ChEBI" id="CHEBI:30616"/>
    </ligand>
</feature>
<dbReference type="EC" id="2.7.1.71" evidence="7"/>
<feature type="binding site" evidence="7">
    <location>
        <position position="21"/>
    </location>
    <ligand>
        <name>Mg(2+)</name>
        <dbReference type="ChEBI" id="CHEBI:18420"/>
    </ligand>
</feature>
<evidence type="ECO:0000313" key="8">
    <source>
        <dbReference type="EMBL" id="RUT03122.1"/>
    </source>
</evidence>
<protein>
    <recommendedName>
        <fullName evidence="7">Shikimate kinase</fullName>
        <shortName evidence="7">SK</shortName>
        <ecNumber evidence="7">2.7.1.71</ecNumber>
    </recommendedName>
</protein>
<dbReference type="GO" id="GO:0009073">
    <property type="term" value="P:aromatic amino acid family biosynthetic process"/>
    <property type="evidence" value="ECO:0007669"/>
    <property type="project" value="UniProtKB-KW"/>
</dbReference>
<dbReference type="GO" id="GO:0000287">
    <property type="term" value="F:magnesium ion binding"/>
    <property type="evidence" value="ECO:0007669"/>
    <property type="project" value="UniProtKB-UniRule"/>
</dbReference>
<dbReference type="InterPro" id="IPR027417">
    <property type="entry name" value="P-loop_NTPase"/>
</dbReference>
<keyword evidence="6 7" id="KW-0057">Aromatic amino acid biosynthesis</keyword>
<comment type="catalytic activity">
    <reaction evidence="7">
        <text>shikimate + ATP = 3-phosphoshikimate + ADP + H(+)</text>
        <dbReference type="Rhea" id="RHEA:13121"/>
        <dbReference type="ChEBI" id="CHEBI:15378"/>
        <dbReference type="ChEBI" id="CHEBI:30616"/>
        <dbReference type="ChEBI" id="CHEBI:36208"/>
        <dbReference type="ChEBI" id="CHEBI:145989"/>
        <dbReference type="ChEBI" id="CHEBI:456216"/>
        <dbReference type="EC" id="2.7.1.71"/>
    </reaction>
</comment>